<dbReference type="STRING" id="133381.A0A2T9Z9D9"/>
<protein>
    <submittedName>
        <fullName evidence="3">Uncharacterized protein</fullName>
    </submittedName>
</protein>
<feature type="compositionally biased region" description="Acidic residues" evidence="2">
    <location>
        <begin position="190"/>
        <end position="205"/>
    </location>
</feature>
<comment type="caution">
    <text evidence="3">The sequence shown here is derived from an EMBL/GenBank/DDBJ whole genome shotgun (WGS) entry which is preliminary data.</text>
</comment>
<dbReference type="InterPro" id="IPR039294">
    <property type="entry name" value="EIF1AD"/>
</dbReference>
<organism evidence="3 4">
    <name type="scientific">Smittium megazygosporum</name>
    <dbReference type="NCBI Taxonomy" id="133381"/>
    <lineage>
        <taxon>Eukaryota</taxon>
        <taxon>Fungi</taxon>
        <taxon>Fungi incertae sedis</taxon>
        <taxon>Zoopagomycota</taxon>
        <taxon>Kickxellomycotina</taxon>
        <taxon>Harpellomycetes</taxon>
        <taxon>Harpellales</taxon>
        <taxon>Legeriomycetaceae</taxon>
        <taxon>Smittium</taxon>
    </lineage>
</organism>
<dbReference type="OrthoDB" id="1738325at2759"/>
<dbReference type="GO" id="GO:0003743">
    <property type="term" value="F:translation initiation factor activity"/>
    <property type="evidence" value="ECO:0007669"/>
    <property type="project" value="InterPro"/>
</dbReference>
<keyword evidence="1" id="KW-0694">RNA-binding</keyword>
<dbReference type="InterPro" id="IPR001253">
    <property type="entry name" value="TIF_eIF-1A"/>
</dbReference>
<dbReference type="PANTHER" id="PTHR21641">
    <property type="entry name" value="TRANSLATION INITIATION FACTOR-RELATED"/>
    <property type="match status" value="1"/>
</dbReference>
<evidence type="ECO:0000313" key="3">
    <source>
        <dbReference type="EMBL" id="PVV01190.1"/>
    </source>
</evidence>
<dbReference type="Proteomes" id="UP000245609">
    <property type="component" value="Unassembled WGS sequence"/>
</dbReference>
<accession>A0A2T9Z9D9</accession>
<keyword evidence="4" id="KW-1185">Reference proteome</keyword>
<feature type="region of interest" description="Disordered" evidence="2">
    <location>
        <begin position="185"/>
        <end position="205"/>
    </location>
</feature>
<dbReference type="SUPFAM" id="SSF50249">
    <property type="entry name" value="Nucleic acid-binding proteins"/>
    <property type="match status" value="1"/>
</dbReference>
<dbReference type="Gene3D" id="2.40.50.140">
    <property type="entry name" value="Nucleic acid-binding proteins"/>
    <property type="match status" value="1"/>
</dbReference>
<feature type="non-terminal residue" evidence="3">
    <location>
        <position position="1"/>
    </location>
</feature>
<evidence type="ECO:0000256" key="2">
    <source>
        <dbReference type="SAM" id="MobiDB-lite"/>
    </source>
</evidence>
<gene>
    <name evidence="3" type="ORF">BB560_004395</name>
</gene>
<name>A0A2T9Z9D9_9FUNG</name>
<evidence type="ECO:0000256" key="1">
    <source>
        <dbReference type="ARBA" id="ARBA00022884"/>
    </source>
</evidence>
<sequence length="205" mass="23340">IRINFPVNVTMNLNKRAKELAELFIEPTDTKILARVDQITGQNIYNVQIPKSSINDASLLEELGSNPFISTKDTESNNPEADTAPNEQKTLFVKTLVYLPPKFRKIIWVKCGNYILVDLTLSRSEKVSGEIIQVLLPENVKKLKALNKWPEEFEIFNELGANSNNLENKDSDSNDDDLFVNHNRRVYYSDDSDSEDSADSEDENE</sequence>
<dbReference type="AlphaFoldDB" id="A0A2T9Z9D9"/>
<reference evidence="3 4" key="1">
    <citation type="journal article" date="2018" name="MBio">
        <title>Comparative Genomics Reveals the Core Gene Toolbox for the Fungus-Insect Symbiosis.</title>
        <authorList>
            <person name="Wang Y."/>
            <person name="Stata M."/>
            <person name="Wang W."/>
            <person name="Stajich J.E."/>
            <person name="White M.M."/>
            <person name="Moncalvo J.M."/>
        </authorList>
    </citation>
    <scope>NUCLEOTIDE SEQUENCE [LARGE SCALE GENOMIC DNA]</scope>
    <source>
        <strain evidence="3 4">SC-DP-2</strain>
    </source>
</reference>
<evidence type="ECO:0000313" key="4">
    <source>
        <dbReference type="Proteomes" id="UP000245609"/>
    </source>
</evidence>
<dbReference type="GO" id="GO:0003723">
    <property type="term" value="F:RNA binding"/>
    <property type="evidence" value="ECO:0007669"/>
    <property type="project" value="UniProtKB-KW"/>
</dbReference>
<dbReference type="GO" id="GO:0005634">
    <property type="term" value="C:nucleus"/>
    <property type="evidence" value="ECO:0007669"/>
    <property type="project" value="TreeGrafter"/>
</dbReference>
<proteinExistence type="predicted"/>
<dbReference type="EMBL" id="MBFS01001289">
    <property type="protein sequence ID" value="PVV01190.1"/>
    <property type="molecule type" value="Genomic_DNA"/>
</dbReference>
<dbReference type="InterPro" id="IPR012340">
    <property type="entry name" value="NA-bd_OB-fold"/>
</dbReference>
<dbReference type="PANTHER" id="PTHR21641:SF0">
    <property type="entry name" value="RNA-BINDING PROTEIN EIF1AD-RELATED"/>
    <property type="match status" value="1"/>
</dbReference>
<dbReference type="SMART" id="SM00652">
    <property type="entry name" value="eIF1a"/>
    <property type="match status" value="1"/>
</dbReference>